<reference evidence="2" key="1">
    <citation type="submission" date="2022-06" db="EMBL/GenBank/DDBJ databases">
        <title>Uncovering the hologenomic basis of an extraordinary plant invasion.</title>
        <authorList>
            <person name="Bieker V.C."/>
            <person name="Martin M.D."/>
            <person name="Gilbert T."/>
            <person name="Hodgins K."/>
            <person name="Battlay P."/>
            <person name="Petersen B."/>
            <person name="Wilson J."/>
        </authorList>
    </citation>
    <scope>NUCLEOTIDE SEQUENCE</scope>
    <source>
        <strain evidence="2">AA19_3_7</strain>
        <tissue evidence="2">Leaf</tissue>
    </source>
</reference>
<dbReference type="PRINTS" id="PR00111">
    <property type="entry name" value="ABHYDROLASE"/>
</dbReference>
<accession>A0AAD5CZH6</accession>
<dbReference type="AlphaFoldDB" id="A0AAD5CZH6"/>
<sequence length="370" mass="42032">MAMESSNVKYEEEFITNSKGKKLFTCRWIPTDCEPKALVFLNHGYAMECSVSMKGAAMRLVKAGFGVYGIDNQGHGKSDGIKGLISCFHDLVDDCSQFFTSVCEREENKNKLRILLGESMGGAMVLRLHMKKPDFWDGGVLVAPMCKLADNMKPSPIVFNVLTQLLKFIPTWKIVPGEDMVELAFRDPKIRQEIRDNPLCYKGRVRLQTAMELYTVTVDLEKKLKDVKMAFLIVHGEDDKVTDPLTSKLLYDTASSTDKTFKLYPGMWHALSYGEFIENTDIVFADAISWINERVARGNSRLEREQKSKNDELHGCVNHVDCLINVKLDANNQDDLEMRWKALPKLQRCKVNHGHRSPNETYKGVSYASK</sequence>
<protein>
    <recommendedName>
        <fullName evidence="1">Serine aminopeptidase S33 domain-containing protein</fullName>
    </recommendedName>
</protein>
<dbReference type="InterPro" id="IPR051044">
    <property type="entry name" value="MAG_DAG_Lipase"/>
</dbReference>
<dbReference type="PANTHER" id="PTHR11614">
    <property type="entry name" value="PHOSPHOLIPASE-RELATED"/>
    <property type="match status" value="1"/>
</dbReference>
<gene>
    <name evidence="2" type="ORF">M8C21_021285</name>
</gene>
<organism evidence="2 3">
    <name type="scientific">Ambrosia artemisiifolia</name>
    <name type="common">Common ragweed</name>
    <dbReference type="NCBI Taxonomy" id="4212"/>
    <lineage>
        <taxon>Eukaryota</taxon>
        <taxon>Viridiplantae</taxon>
        <taxon>Streptophyta</taxon>
        <taxon>Embryophyta</taxon>
        <taxon>Tracheophyta</taxon>
        <taxon>Spermatophyta</taxon>
        <taxon>Magnoliopsida</taxon>
        <taxon>eudicotyledons</taxon>
        <taxon>Gunneridae</taxon>
        <taxon>Pentapetalae</taxon>
        <taxon>asterids</taxon>
        <taxon>campanulids</taxon>
        <taxon>Asterales</taxon>
        <taxon>Asteraceae</taxon>
        <taxon>Asteroideae</taxon>
        <taxon>Heliantheae alliance</taxon>
        <taxon>Heliantheae</taxon>
        <taxon>Ambrosia</taxon>
    </lineage>
</organism>
<dbReference type="Proteomes" id="UP001206925">
    <property type="component" value="Unassembled WGS sequence"/>
</dbReference>
<name>A0AAD5CZH6_AMBAR</name>
<keyword evidence="3" id="KW-1185">Reference proteome</keyword>
<feature type="domain" description="Serine aminopeptidase S33" evidence="1">
    <location>
        <begin position="34"/>
        <end position="271"/>
    </location>
</feature>
<evidence type="ECO:0000259" key="1">
    <source>
        <dbReference type="Pfam" id="PF12146"/>
    </source>
</evidence>
<proteinExistence type="predicted"/>
<comment type="caution">
    <text evidence="2">The sequence shown here is derived from an EMBL/GenBank/DDBJ whole genome shotgun (WGS) entry which is preliminary data.</text>
</comment>
<dbReference type="EMBL" id="JAMZMK010005949">
    <property type="protein sequence ID" value="KAI7751216.1"/>
    <property type="molecule type" value="Genomic_DNA"/>
</dbReference>
<dbReference type="InterPro" id="IPR029058">
    <property type="entry name" value="AB_hydrolase_fold"/>
</dbReference>
<dbReference type="FunFam" id="3.40.50.1820:FF:000036">
    <property type="entry name" value="Alpha/beta-Hydrolases superfamily protein"/>
    <property type="match status" value="1"/>
</dbReference>
<evidence type="ECO:0000313" key="3">
    <source>
        <dbReference type="Proteomes" id="UP001206925"/>
    </source>
</evidence>
<dbReference type="Gene3D" id="3.40.50.1820">
    <property type="entry name" value="alpha/beta hydrolase"/>
    <property type="match status" value="1"/>
</dbReference>
<dbReference type="InterPro" id="IPR022742">
    <property type="entry name" value="Hydrolase_4"/>
</dbReference>
<dbReference type="GO" id="GO:0016787">
    <property type="term" value="F:hydrolase activity"/>
    <property type="evidence" value="ECO:0007669"/>
    <property type="project" value="UniProtKB-ARBA"/>
</dbReference>
<dbReference type="InterPro" id="IPR000073">
    <property type="entry name" value="AB_hydrolase_1"/>
</dbReference>
<dbReference type="SUPFAM" id="SSF53474">
    <property type="entry name" value="alpha/beta-Hydrolases"/>
    <property type="match status" value="1"/>
</dbReference>
<evidence type="ECO:0000313" key="2">
    <source>
        <dbReference type="EMBL" id="KAI7751216.1"/>
    </source>
</evidence>
<dbReference type="Pfam" id="PF12146">
    <property type="entry name" value="Hydrolase_4"/>
    <property type="match status" value="1"/>
</dbReference>